<evidence type="ECO:0000256" key="9">
    <source>
        <dbReference type="ARBA" id="ARBA00023239"/>
    </source>
</evidence>
<comment type="similarity">
    <text evidence="13">Belongs to the phosphatidylserine decarboxylase family. PSD-B subfamily. Eukaryotic type I sub-subfamily.</text>
</comment>
<dbReference type="GeneID" id="111134943"/>
<comment type="catalytic activity">
    <reaction evidence="13">
        <text>a 1,2-diacyl-sn-glycero-3-phospho-L-serine + H(+) = a 1,2-diacyl-sn-glycero-3-phosphoethanolamine + CO2</text>
        <dbReference type="Rhea" id="RHEA:20828"/>
        <dbReference type="ChEBI" id="CHEBI:15378"/>
        <dbReference type="ChEBI" id="CHEBI:16526"/>
        <dbReference type="ChEBI" id="CHEBI:57262"/>
        <dbReference type="ChEBI" id="CHEBI:64612"/>
        <dbReference type="EC" id="4.1.1.65"/>
    </reaction>
</comment>
<feature type="chain" id="PRO_5035027799" description="Phosphatidylserine decarboxylase alpha chain" evidence="13">
    <location>
        <begin position="379"/>
        <end position="412"/>
    </location>
</feature>
<dbReference type="Proteomes" id="UP000694844">
    <property type="component" value="Chromosome 5"/>
</dbReference>
<evidence type="ECO:0000313" key="14">
    <source>
        <dbReference type="Proteomes" id="UP000694844"/>
    </source>
</evidence>
<feature type="active site" description="Charge relay system; for autoendoproteolytic cleavage activity" evidence="13">
    <location>
        <position position="379"/>
    </location>
</feature>
<gene>
    <name evidence="15" type="primary">LOC111134943</name>
</gene>
<evidence type="ECO:0000256" key="6">
    <source>
        <dbReference type="ARBA" id="ARBA00023098"/>
    </source>
</evidence>
<dbReference type="AlphaFoldDB" id="A0A8B8EHX6"/>
<keyword evidence="3 13" id="KW-0812">Transmembrane</keyword>
<comment type="function">
    <text evidence="12">Catalyzes the formation of phosphatidylethanolamine (PtdEtn) from phosphatidylserine (PtdSer). Plays a central role in phospholipid metabolism and in the interorganelle trafficking of phosphatidylserine. May be involved in lipid droplet biogenesis at the endoplasmic reticulum membrane.</text>
</comment>
<dbReference type="EC" id="4.1.1.65" evidence="13"/>
<feature type="site" description="Cleavage (non-hydrolytic); by autocatalysis" evidence="13">
    <location>
        <begin position="378"/>
        <end position="379"/>
    </location>
</feature>
<keyword evidence="6 13" id="KW-0443">Lipid metabolism</keyword>
<evidence type="ECO:0000256" key="2">
    <source>
        <dbReference type="ARBA" id="ARBA00022516"/>
    </source>
</evidence>
<evidence type="ECO:0000256" key="11">
    <source>
        <dbReference type="ARBA" id="ARBA00023317"/>
    </source>
</evidence>
<feature type="chain" id="PRO_5035027800" description="Phosphatidylserine decarboxylase beta chain" evidence="13">
    <location>
        <begin position="1"/>
        <end position="378"/>
    </location>
</feature>
<dbReference type="UniPathway" id="UPA00558">
    <property type="reaction ID" value="UER00616"/>
</dbReference>
<keyword evidence="7 13" id="KW-0472">Membrane</keyword>
<dbReference type="KEGG" id="cvn:111134943"/>
<keyword evidence="11 13" id="KW-0670">Pyruvate</keyword>
<comment type="subcellular location">
    <molecule>Phosphatidylserine decarboxylase alpha chain</molecule>
    <subcellularLocation>
        <location evidence="13">Mitochondrion inner membrane</location>
        <topology evidence="13">Peripheral membrane protein</topology>
        <orientation evidence="13">Intermembrane side</orientation>
    </subcellularLocation>
    <text evidence="13">Anchored to the mitochondrial inner membrane through its interaction with the integral membrane beta chain.</text>
</comment>
<feature type="active site" description="Charge relay system; for autoendoproteolytic cleavage activity" evidence="13">
    <location>
        <position position="267"/>
    </location>
</feature>
<feature type="topological domain" description="Mitochondrial intermembrane" evidence="13">
    <location>
        <begin position="83"/>
        <end position="412"/>
    </location>
</feature>
<dbReference type="InterPro" id="IPR003817">
    <property type="entry name" value="PS_Dcarbxylase"/>
</dbReference>
<evidence type="ECO:0000256" key="7">
    <source>
        <dbReference type="ARBA" id="ARBA00023136"/>
    </source>
</evidence>
<comment type="pathway">
    <text evidence="13">Phospholipid metabolism; phosphatidylethanolamine biosynthesis; phosphatidylethanolamine from CDP-diacylglycerol: step 2/2.</text>
</comment>
<feature type="modified residue" description="Pyruvic acid (Ser); by autocatalysis" evidence="13">
    <location>
        <position position="379"/>
    </location>
</feature>
<comment type="cofactor">
    <cofactor evidence="13">
        <name>pyruvate</name>
        <dbReference type="ChEBI" id="CHEBI:15361"/>
    </cofactor>
    <text evidence="13">Binds 1 pyruvoyl group covalently per subunit.</text>
</comment>
<dbReference type="InterPro" id="IPR033177">
    <property type="entry name" value="PSD-B"/>
</dbReference>
<comment type="subunit">
    <text evidence="13">Heterodimer of a large membrane-associated beta subunit and a small pyruvoyl-containing alpha subunit.</text>
</comment>
<feature type="active site" description="Charge relay system; for autoendoproteolytic cleavage activity" evidence="13">
    <location>
        <position position="188"/>
    </location>
</feature>
<evidence type="ECO:0000256" key="12">
    <source>
        <dbReference type="ARBA" id="ARBA00045136"/>
    </source>
</evidence>
<name>A0A8B8EHX6_CRAVI</name>
<dbReference type="GO" id="GO:0004609">
    <property type="term" value="F:phosphatidylserine decarboxylase activity"/>
    <property type="evidence" value="ECO:0007669"/>
    <property type="project" value="UniProtKB-UniRule"/>
</dbReference>
<evidence type="ECO:0000313" key="15">
    <source>
        <dbReference type="RefSeq" id="XP_022340247.1"/>
    </source>
</evidence>
<keyword evidence="13" id="KW-0999">Mitochondrion inner membrane</keyword>
<dbReference type="PANTHER" id="PTHR10067">
    <property type="entry name" value="PHOSPHATIDYLSERINE DECARBOXYLASE"/>
    <property type="match status" value="1"/>
</dbReference>
<organism evidence="14 15">
    <name type="scientific">Crassostrea virginica</name>
    <name type="common">Eastern oyster</name>
    <dbReference type="NCBI Taxonomy" id="6565"/>
    <lineage>
        <taxon>Eukaryota</taxon>
        <taxon>Metazoa</taxon>
        <taxon>Spiralia</taxon>
        <taxon>Lophotrochozoa</taxon>
        <taxon>Mollusca</taxon>
        <taxon>Bivalvia</taxon>
        <taxon>Autobranchia</taxon>
        <taxon>Pteriomorphia</taxon>
        <taxon>Ostreida</taxon>
        <taxon>Ostreoidea</taxon>
        <taxon>Ostreidae</taxon>
        <taxon>Crassostrea</taxon>
    </lineage>
</organism>
<evidence type="ECO:0000256" key="10">
    <source>
        <dbReference type="ARBA" id="ARBA00023264"/>
    </source>
</evidence>
<evidence type="ECO:0000256" key="5">
    <source>
        <dbReference type="ARBA" id="ARBA00022989"/>
    </source>
</evidence>
<keyword evidence="10 13" id="KW-1208">Phospholipid metabolism</keyword>
<dbReference type="HAMAP" id="MF_03208">
    <property type="entry name" value="PS_decarb_PSD_B_type1_euk"/>
    <property type="match status" value="1"/>
</dbReference>
<keyword evidence="9 13" id="KW-0456">Lyase</keyword>
<proteinExistence type="inferred from homology"/>
<accession>A0A8B8EHX6</accession>
<dbReference type="PANTHER" id="PTHR10067:SF6">
    <property type="entry name" value="PHOSPHATIDYLSERINE DECARBOXYLASE PROENZYME, MITOCHONDRIAL"/>
    <property type="match status" value="1"/>
</dbReference>
<keyword evidence="13" id="KW-0865">Zymogen</keyword>
<feature type="active site" description="Schiff-base intermediate with substrate; via pyruvic acid; for decarboxylase activity" evidence="13">
    <location>
        <position position="379"/>
    </location>
</feature>
<protein>
    <recommendedName>
        <fullName evidence="13">Phosphatidylserine decarboxylase proenzyme, mitochondrial</fullName>
        <ecNumber evidence="13">4.1.1.65</ecNumber>
    </recommendedName>
    <component>
        <recommendedName>
            <fullName evidence="13">Phosphatidylserine decarboxylase beta chain</fullName>
        </recommendedName>
    </component>
    <component>
        <recommendedName>
            <fullName evidence="13">Phosphatidylserine decarboxylase alpha chain</fullName>
        </recommendedName>
    </component>
</protein>
<dbReference type="Pfam" id="PF02666">
    <property type="entry name" value="PS_Dcarbxylase"/>
    <property type="match status" value="1"/>
</dbReference>
<dbReference type="OrthoDB" id="4330at2759"/>
<keyword evidence="8 13" id="KW-0594">Phospholipid biosynthesis</keyword>
<comment type="subcellular location">
    <molecule>Phosphatidylserine decarboxylase beta chain</molecule>
    <subcellularLocation>
        <location evidence="13">Mitochondrion inner membrane</location>
        <topology evidence="13">Single-pass membrane protein</topology>
        <orientation evidence="13">Intermembrane side</orientation>
    </subcellularLocation>
</comment>
<keyword evidence="5 13" id="KW-1133">Transmembrane helix</keyword>
<keyword evidence="4 13" id="KW-0210">Decarboxylase</keyword>
<reference evidence="15" key="1">
    <citation type="submission" date="2025-08" db="UniProtKB">
        <authorList>
            <consortium name="RefSeq"/>
        </authorList>
    </citation>
    <scope>IDENTIFICATION</scope>
    <source>
        <tissue evidence="15">Whole sample</tissue>
    </source>
</reference>
<dbReference type="GO" id="GO:0016540">
    <property type="term" value="P:protein autoprocessing"/>
    <property type="evidence" value="ECO:0007669"/>
    <property type="project" value="UniProtKB-UniRule"/>
</dbReference>
<feature type="topological domain" description="Mitochondrial matrix" evidence="13">
    <location>
        <begin position="1"/>
        <end position="63"/>
    </location>
</feature>
<evidence type="ECO:0000256" key="8">
    <source>
        <dbReference type="ARBA" id="ARBA00023209"/>
    </source>
</evidence>
<dbReference type="NCBIfam" id="TIGR00163">
    <property type="entry name" value="PS_decarb"/>
    <property type="match status" value="1"/>
</dbReference>
<dbReference type="RefSeq" id="XP_022340247.1">
    <property type="nucleotide sequence ID" value="XM_022484539.1"/>
</dbReference>
<dbReference type="GO" id="GO:0005743">
    <property type="term" value="C:mitochondrial inner membrane"/>
    <property type="evidence" value="ECO:0007669"/>
    <property type="project" value="UniProtKB-SubCell"/>
</dbReference>
<comment type="pathway">
    <text evidence="1">Lipid metabolism.</text>
</comment>
<keyword evidence="14" id="KW-1185">Reference proteome</keyword>
<comment type="PTM">
    <text evidence="13">Is synthesized initially as an inactive proenzyme. Formation of the active enzyme involves a self-maturation process in which the active site pyruvoyl group is generated from an internal serine residue via an autocatalytic post-translational modification. Two non-identical subunits are generated from the proenzyme in this reaction, and the pyruvate is formed at the N-terminus of the alpha chain, which is derived from the carboxyl end of the proenzyme. The autoendoproteolytic cleavage occurs by a canonical serine protease mechanism, in which the side chain hydroxyl group of the serine supplies its oxygen atom to form the C-terminus of the beta chain, while the remainder of the serine residue undergoes an oxidative deamination to produce ammonia and the pyruvoyl prosthetic group on the alpha chain. During this reaction, the Ser that is part of the protease active site of the proenzyme becomes the pyruvoyl prosthetic group, which constitutes an essential element of the active site of the mature decarboxylase.</text>
</comment>
<dbReference type="InterPro" id="IPR033661">
    <property type="entry name" value="PSD_type1_euk"/>
</dbReference>
<keyword evidence="13" id="KW-0496">Mitochondrion</keyword>
<keyword evidence="2 13" id="KW-0444">Lipid biosynthesis</keyword>
<evidence type="ECO:0000256" key="3">
    <source>
        <dbReference type="ARBA" id="ARBA00022692"/>
    </source>
</evidence>
<sequence>MIVLFSLPLAEVNFDQSVLYSTIILAILLTGKKRSENLLSKLWEMSHWRAWSNMATVSRRQLMFDGLGWGIPLTQIKKLLSIHKVVRKRSNSRKKRGHKKVNRTIEMYRIMPLKAMSRAWGKFNQLELPVMLRRPLLGLYVWMFDCNVEEAMETELKNYKNLGEFFRRILKPDVRLISIKEELTNPADGKILHYGEVTDGILEQVKGVNYSVQHFLGPQTWLRDSSAPTPTTNQTDEEYFKGLNLKPGNKLFHCVVYLAPGDYHRFHSPAKWTINYRRHFPGELLSVNPGIARWIHGLFVLNERVVYMGEWEHGFFSYTAVGATNVGSIKIYCDQEMMTNVKHHPDTRRTPGVYFDKDFRKDPIQVEKGEMFGEFNLGSTVVLVFEAPENFVFNVVNDQKVRMGEPMGTCVM</sequence>
<evidence type="ECO:0000256" key="1">
    <source>
        <dbReference type="ARBA" id="ARBA00005189"/>
    </source>
</evidence>
<dbReference type="GO" id="GO:0006646">
    <property type="term" value="P:phosphatidylethanolamine biosynthetic process"/>
    <property type="evidence" value="ECO:0007669"/>
    <property type="project" value="UniProtKB-UniRule"/>
</dbReference>
<evidence type="ECO:0000256" key="13">
    <source>
        <dbReference type="HAMAP-Rule" id="MF_03208"/>
    </source>
</evidence>
<evidence type="ECO:0000256" key="4">
    <source>
        <dbReference type="ARBA" id="ARBA00022793"/>
    </source>
</evidence>